<dbReference type="EMBL" id="MVHG01000140">
    <property type="protein sequence ID" value="ORA07575.1"/>
    <property type="molecule type" value="Genomic_DNA"/>
</dbReference>
<sequence>MPSAGAINGDYSINGTYAATSDGAYATTDYAFHNEATVRSTWTISSTCESADHCSGKVVSDQGWSAPATMALGHVWTVEHDVPNWEKCSDGPAFTGHQTFTFSPSNADGVTQPGSPYLEGRDKTVGPRYACGTTWYGKPLTVVLPFRLDRIS</sequence>
<reference evidence="1 2" key="1">
    <citation type="submission" date="2016-12" db="EMBL/GenBank/DDBJ databases">
        <title>The new phylogeny of genus Mycobacterium.</title>
        <authorList>
            <person name="Tortoli E."/>
            <person name="Trovato A."/>
            <person name="Cirillo D.M."/>
        </authorList>
    </citation>
    <scope>NUCLEOTIDE SEQUENCE [LARGE SCALE GENOMIC DNA]</scope>
    <source>
        <strain evidence="1 2">DSM 45069</strain>
    </source>
</reference>
<dbReference type="OrthoDB" id="4739449at2"/>
<evidence type="ECO:0000313" key="1">
    <source>
        <dbReference type="EMBL" id="ORA07575.1"/>
    </source>
</evidence>
<dbReference type="AlphaFoldDB" id="A0A1W9Z679"/>
<name>A0A1W9Z679_MYCAI</name>
<comment type="caution">
    <text evidence="1">The sequence shown here is derived from an EMBL/GenBank/DDBJ whole genome shotgun (WGS) entry which is preliminary data.</text>
</comment>
<protein>
    <submittedName>
        <fullName evidence="1">Uncharacterized protein</fullName>
    </submittedName>
</protein>
<dbReference type="Proteomes" id="UP000192707">
    <property type="component" value="Unassembled WGS sequence"/>
</dbReference>
<accession>A0A1W9Z679</accession>
<proteinExistence type="predicted"/>
<organism evidence="1 2">
    <name type="scientific">Mycobacterium arosiense ATCC BAA-1401 = DSM 45069</name>
    <dbReference type="NCBI Taxonomy" id="1265311"/>
    <lineage>
        <taxon>Bacteria</taxon>
        <taxon>Bacillati</taxon>
        <taxon>Actinomycetota</taxon>
        <taxon>Actinomycetes</taxon>
        <taxon>Mycobacteriales</taxon>
        <taxon>Mycobacteriaceae</taxon>
        <taxon>Mycobacterium</taxon>
        <taxon>Mycobacterium avium complex (MAC)</taxon>
    </lineage>
</organism>
<gene>
    <name evidence="1" type="ORF">BST14_27165</name>
</gene>
<keyword evidence="2" id="KW-1185">Reference proteome</keyword>
<evidence type="ECO:0000313" key="2">
    <source>
        <dbReference type="Proteomes" id="UP000192707"/>
    </source>
</evidence>